<dbReference type="CDD" id="cd00303">
    <property type="entry name" value="retropepsin_like"/>
    <property type="match status" value="1"/>
</dbReference>
<dbReference type="Pfam" id="PF13650">
    <property type="entry name" value="Asp_protease_2"/>
    <property type="match status" value="1"/>
</dbReference>
<sequence>MASVYLSNTHGLKPFVCPETAEEGFIAAHSAALNGQDIYFTLTKEGGSDSYQKAKATLKKYFKPQANVSCERLCFCEASQLANESDQQFVTRLKQTAQTCEFGDAATVDEQIRDQGISKCLLHQPRRKLLQKGRNLTLPQVRETARSMEESEKQACSIEGGSATRKQCRKCNGSGHFEAVCKTKEKQTSGRGAGAPHKPDVGKKRGAAYHVTQVETEGTRGDDCEYAFGILDDSNVSSDGKIPVKIGGLPVTMIIDSGASCNAIGRKVWEYLKANKGACVSTKASKKLYAYGSNQPLQVTGMFTAEVAVGESILSGVEFVVIENDGHAFLGRETAISLGVLKLGANVNSLESKFFSKLDLTSAYLR</sequence>
<dbReference type="PROSITE" id="PS00141">
    <property type="entry name" value="ASP_PROTEASE"/>
    <property type="match status" value="1"/>
</dbReference>
<dbReference type="EMBL" id="CALNXI010001871">
    <property type="protein sequence ID" value="CAH3178709.1"/>
    <property type="molecule type" value="Genomic_DNA"/>
</dbReference>
<dbReference type="PANTHER" id="PTHR37984">
    <property type="entry name" value="PROTEIN CBG26694"/>
    <property type="match status" value="1"/>
</dbReference>
<name>A0ABN8RJE9_9CNID</name>
<dbReference type="InterPro" id="IPR050951">
    <property type="entry name" value="Retrovirus_Pol_polyprotein"/>
</dbReference>
<keyword evidence="2" id="KW-1185">Reference proteome</keyword>
<proteinExistence type="predicted"/>
<accession>A0ABN8RJE9</accession>
<evidence type="ECO:0000313" key="2">
    <source>
        <dbReference type="Proteomes" id="UP001159427"/>
    </source>
</evidence>
<comment type="caution">
    <text evidence="1">The sequence shown here is derived from an EMBL/GenBank/DDBJ whole genome shotgun (WGS) entry which is preliminary data.</text>
</comment>
<dbReference type="InterPro" id="IPR001969">
    <property type="entry name" value="Aspartic_peptidase_AS"/>
</dbReference>
<dbReference type="Gene3D" id="2.40.70.10">
    <property type="entry name" value="Acid Proteases"/>
    <property type="match status" value="1"/>
</dbReference>
<reference evidence="1 2" key="1">
    <citation type="submission" date="2022-05" db="EMBL/GenBank/DDBJ databases">
        <authorList>
            <consortium name="Genoscope - CEA"/>
            <person name="William W."/>
        </authorList>
    </citation>
    <scope>NUCLEOTIDE SEQUENCE [LARGE SCALE GENOMIC DNA]</scope>
</reference>
<organism evidence="1 2">
    <name type="scientific">Porites evermanni</name>
    <dbReference type="NCBI Taxonomy" id="104178"/>
    <lineage>
        <taxon>Eukaryota</taxon>
        <taxon>Metazoa</taxon>
        <taxon>Cnidaria</taxon>
        <taxon>Anthozoa</taxon>
        <taxon>Hexacorallia</taxon>
        <taxon>Scleractinia</taxon>
        <taxon>Fungiina</taxon>
        <taxon>Poritidae</taxon>
        <taxon>Porites</taxon>
    </lineage>
</organism>
<dbReference type="SUPFAM" id="SSF50630">
    <property type="entry name" value="Acid proteases"/>
    <property type="match status" value="1"/>
</dbReference>
<gene>
    <name evidence="1" type="ORF">PEVE_00011923</name>
</gene>
<dbReference type="InterPro" id="IPR021109">
    <property type="entry name" value="Peptidase_aspartic_dom_sf"/>
</dbReference>
<evidence type="ECO:0000313" key="1">
    <source>
        <dbReference type="EMBL" id="CAH3178709.1"/>
    </source>
</evidence>
<dbReference type="Proteomes" id="UP001159427">
    <property type="component" value="Unassembled WGS sequence"/>
</dbReference>
<protein>
    <submittedName>
        <fullName evidence="1">Uncharacterized protein</fullName>
    </submittedName>
</protein>
<dbReference type="PANTHER" id="PTHR37984:SF11">
    <property type="entry name" value="INTEGRASE CATALYTIC DOMAIN-CONTAINING PROTEIN"/>
    <property type="match status" value="1"/>
</dbReference>